<proteinExistence type="predicted"/>
<evidence type="ECO:0000313" key="2">
    <source>
        <dbReference type="Proteomes" id="UP000308600"/>
    </source>
</evidence>
<sequence length="479" mass="55220">MGPVISLENSQTNSNVVRFFRALKKDDPNSQLCYYQSGIGTFSDTKRRCCTIPWIWVNLKIDEAIARELNGHVIEGYRFIMRNYRPGDQIYMFGFSRGAYTARALSAMIYKVGVLPRYNESLVDFAFIVYDTYDKKGVAVARKFKKAFAMDVPVHFVGVWDTVTSVGVIPGKYLPLSNSHDGVEVFRHALALDERRVLFKPFLWDQPRPTLDARESEPQVNYRKESTPRNEWSFEPLVLPDVKEVWFVGCHADVGGGSHPDDYDSSLSNITLRWMIIECFRSKTGIKFREDELFQLKFKREVLQADYEWTQWDSLGVDQESKDCWILPSAAASKADKILASFTKNYVSPFGKSDVNDCTEKIYDQMKTWLGLLWWVFELFPTSEVSKNERGWLVGRGLNYGSGRRLPMDGEKLLVHVSVLQRMKQAEGAAGDEIEHSIQKDQGEKTRHEIEGKAAKSRYKPKAWNWDWACEGDYITWVY</sequence>
<accession>A0ACD3A3T6</accession>
<organism evidence="1 2">
    <name type="scientific">Pluteus cervinus</name>
    <dbReference type="NCBI Taxonomy" id="181527"/>
    <lineage>
        <taxon>Eukaryota</taxon>
        <taxon>Fungi</taxon>
        <taxon>Dikarya</taxon>
        <taxon>Basidiomycota</taxon>
        <taxon>Agaricomycotina</taxon>
        <taxon>Agaricomycetes</taxon>
        <taxon>Agaricomycetidae</taxon>
        <taxon>Agaricales</taxon>
        <taxon>Pluteineae</taxon>
        <taxon>Pluteaceae</taxon>
        <taxon>Pluteus</taxon>
    </lineage>
</organism>
<dbReference type="EMBL" id="ML208793">
    <property type="protein sequence ID" value="TFK60316.1"/>
    <property type="molecule type" value="Genomic_DNA"/>
</dbReference>
<protein>
    <submittedName>
        <fullName evidence="1">Uncharacterized protein</fullName>
    </submittedName>
</protein>
<gene>
    <name evidence="1" type="ORF">BDN72DRAFT_534833</name>
</gene>
<keyword evidence="2" id="KW-1185">Reference proteome</keyword>
<evidence type="ECO:0000313" key="1">
    <source>
        <dbReference type="EMBL" id="TFK60316.1"/>
    </source>
</evidence>
<dbReference type="Proteomes" id="UP000308600">
    <property type="component" value="Unassembled WGS sequence"/>
</dbReference>
<reference evidence="1 2" key="1">
    <citation type="journal article" date="2019" name="Nat. Ecol. Evol.">
        <title>Megaphylogeny resolves global patterns of mushroom evolution.</title>
        <authorList>
            <person name="Varga T."/>
            <person name="Krizsan K."/>
            <person name="Foldi C."/>
            <person name="Dima B."/>
            <person name="Sanchez-Garcia M."/>
            <person name="Sanchez-Ramirez S."/>
            <person name="Szollosi G.J."/>
            <person name="Szarkandi J.G."/>
            <person name="Papp V."/>
            <person name="Albert L."/>
            <person name="Andreopoulos W."/>
            <person name="Angelini C."/>
            <person name="Antonin V."/>
            <person name="Barry K.W."/>
            <person name="Bougher N.L."/>
            <person name="Buchanan P."/>
            <person name="Buyck B."/>
            <person name="Bense V."/>
            <person name="Catcheside P."/>
            <person name="Chovatia M."/>
            <person name="Cooper J."/>
            <person name="Damon W."/>
            <person name="Desjardin D."/>
            <person name="Finy P."/>
            <person name="Geml J."/>
            <person name="Haridas S."/>
            <person name="Hughes K."/>
            <person name="Justo A."/>
            <person name="Karasinski D."/>
            <person name="Kautmanova I."/>
            <person name="Kiss B."/>
            <person name="Kocsube S."/>
            <person name="Kotiranta H."/>
            <person name="LaButti K.M."/>
            <person name="Lechner B.E."/>
            <person name="Liimatainen K."/>
            <person name="Lipzen A."/>
            <person name="Lukacs Z."/>
            <person name="Mihaltcheva S."/>
            <person name="Morgado L.N."/>
            <person name="Niskanen T."/>
            <person name="Noordeloos M.E."/>
            <person name="Ohm R.A."/>
            <person name="Ortiz-Santana B."/>
            <person name="Ovrebo C."/>
            <person name="Racz N."/>
            <person name="Riley R."/>
            <person name="Savchenko A."/>
            <person name="Shiryaev A."/>
            <person name="Soop K."/>
            <person name="Spirin V."/>
            <person name="Szebenyi C."/>
            <person name="Tomsovsky M."/>
            <person name="Tulloss R.E."/>
            <person name="Uehling J."/>
            <person name="Grigoriev I.V."/>
            <person name="Vagvolgyi C."/>
            <person name="Papp T."/>
            <person name="Martin F.M."/>
            <person name="Miettinen O."/>
            <person name="Hibbett D.S."/>
            <person name="Nagy L.G."/>
        </authorList>
    </citation>
    <scope>NUCLEOTIDE SEQUENCE [LARGE SCALE GENOMIC DNA]</scope>
    <source>
        <strain evidence="1 2">NL-1719</strain>
    </source>
</reference>
<name>A0ACD3A3T6_9AGAR</name>